<keyword evidence="1" id="KW-0472">Membrane</keyword>
<name>A0A410RIZ0_CORCK</name>
<dbReference type="EMBL" id="CP034669">
    <property type="protein sequence ID" value="QAT81823.1"/>
    <property type="molecule type" value="Genomic_DNA"/>
</dbReference>
<evidence type="ECO:0000313" key="2">
    <source>
        <dbReference type="EMBL" id="QAT81823.1"/>
    </source>
</evidence>
<accession>A0A410RIZ0</accession>
<dbReference type="InterPro" id="IPR036388">
    <property type="entry name" value="WH-like_DNA-bd_sf"/>
</dbReference>
<protein>
    <submittedName>
        <fullName evidence="2">Uncharacterized protein</fullName>
    </submittedName>
</protein>
<dbReference type="Proteomes" id="UP000288758">
    <property type="component" value="Chromosome"/>
</dbReference>
<evidence type="ECO:0000256" key="1">
    <source>
        <dbReference type="SAM" id="Phobius"/>
    </source>
</evidence>
<gene>
    <name evidence="2" type="ORF">EJ065_0214</name>
</gene>
<keyword evidence="1" id="KW-1133">Transmembrane helix</keyword>
<organism evidence="2 3">
    <name type="scientific">Corallococcus coralloides</name>
    <name type="common">Myxococcus coralloides</name>
    <dbReference type="NCBI Taxonomy" id="184914"/>
    <lineage>
        <taxon>Bacteria</taxon>
        <taxon>Pseudomonadati</taxon>
        <taxon>Myxococcota</taxon>
        <taxon>Myxococcia</taxon>
        <taxon>Myxococcales</taxon>
        <taxon>Cystobacterineae</taxon>
        <taxon>Myxococcaceae</taxon>
        <taxon>Corallococcus</taxon>
    </lineage>
</organism>
<keyword evidence="1" id="KW-0812">Transmembrane</keyword>
<reference evidence="2 3" key="1">
    <citation type="submission" date="2018-12" db="EMBL/GenBank/DDBJ databases">
        <title>Complete Genome Sequence of the Corallopyronin A producing Myxobacterium Corallococcus coralloides B035.</title>
        <authorList>
            <person name="Bouhired S.M."/>
            <person name="Rupp O."/>
            <person name="Blom J."/>
            <person name="Schaeberle T.F."/>
            <person name="Kehraus S."/>
            <person name="Schiefer A."/>
            <person name="Pfarr K."/>
            <person name="Goesmann A."/>
            <person name="Hoerauf A."/>
            <person name="Koenig G.M."/>
        </authorList>
    </citation>
    <scope>NUCLEOTIDE SEQUENCE [LARGE SCALE GENOMIC DNA]</scope>
    <source>
        <strain evidence="2 3">B035</strain>
    </source>
</reference>
<dbReference type="Gene3D" id="1.10.10.10">
    <property type="entry name" value="Winged helix-like DNA-binding domain superfamily/Winged helix DNA-binding domain"/>
    <property type="match status" value="1"/>
</dbReference>
<sequence>MKSIIGWALAAFGVIGFGVEIDKLISGTAENTVTGLILGAVFILGGLALVRSARRAKLPPELRDAPVTVRPSLDSRDVERAVLACAQKHGGRVTIAEVATGTHLSFTEAKEMLEELSRAGACTVDVTENGAFIYEFTGLMPRETAPAALKS</sequence>
<feature type="transmembrane region" description="Helical" evidence="1">
    <location>
        <begin position="32"/>
        <end position="50"/>
    </location>
</feature>
<dbReference type="RefSeq" id="WP_128794268.1">
    <property type="nucleotide sequence ID" value="NZ_CP034669.1"/>
</dbReference>
<dbReference type="AlphaFoldDB" id="A0A410RIZ0"/>
<proteinExistence type="predicted"/>
<evidence type="ECO:0000313" key="3">
    <source>
        <dbReference type="Proteomes" id="UP000288758"/>
    </source>
</evidence>